<dbReference type="PANTHER" id="PTHR43297">
    <property type="entry name" value="OLIGOPEPTIDE TRANSPORT ATP-BINDING PROTEIN APPD"/>
    <property type="match status" value="1"/>
</dbReference>
<sequence>MVAEMADQVVVMRHGEKVEEASVEEIFAQPQHPYTQALLAAVPKLGSMRGEDLPAWIRWSN</sequence>
<accession>A0A455U1Q0</accession>
<feature type="domain" description="Oligopeptide/dipeptide ABC transporter C-terminal" evidence="10">
    <location>
        <begin position="18"/>
        <end position="49"/>
    </location>
</feature>
<dbReference type="PANTHER" id="PTHR43297:SF14">
    <property type="entry name" value="ATPASE AAA-TYPE CORE DOMAIN-CONTAINING PROTEIN"/>
    <property type="match status" value="1"/>
</dbReference>
<evidence type="ECO:0000313" key="11">
    <source>
        <dbReference type="EMBL" id="BBI59103.1"/>
    </source>
</evidence>
<evidence type="ECO:0000256" key="8">
    <source>
        <dbReference type="ARBA" id="ARBA00022967"/>
    </source>
</evidence>
<comment type="subcellular location">
    <subcellularLocation>
        <location evidence="1">Membrane</location>
    </subcellularLocation>
</comment>
<keyword evidence="5" id="KW-0997">Cell inner membrane</keyword>
<evidence type="ECO:0000259" key="10">
    <source>
        <dbReference type="Pfam" id="PF08352"/>
    </source>
</evidence>
<dbReference type="SUPFAM" id="SSF52540">
    <property type="entry name" value="P-loop containing nucleoside triphosphate hydrolases"/>
    <property type="match status" value="1"/>
</dbReference>
<evidence type="ECO:0000256" key="4">
    <source>
        <dbReference type="ARBA" id="ARBA00022475"/>
    </source>
</evidence>
<keyword evidence="3" id="KW-0813">Transport</keyword>
<dbReference type="NCBIfam" id="TIGR01727">
    <property type="entry name" value="oligo_HPY"/>
    <property type="match status" value="1"/>
</dbReference>
<dbReference type="Gene3D" id="3.40.50.300">
    <property type="entry name" value="P-loop containing nucleotide triphosphate hydrolases"/>
    <property type="match status" value="1"/>
</dbReference>
<proteinExistence type="inferred from homology"/>
<dbReference type="GO" id="GO:0016020">
    <property type="term" value="C:membrane"/>
    <property type="evidence" value="ECO:0007669"/>
    <property type="project" value="UniProtKB-SubCell"/>
</dbReference>
<protein>
    <recommendedName>
        <fullName evidence="10">Oligopeptide/dipeptide ABC transporter C-terminal domain-containing protein</fullName>
    </recommendedName>
</protein>
<dbReference type="Pfam" id="PF08352">
    <property type="entry name" value="oligo_HPY"/>
    <property type="match status" value="1"/>
</dbReference>
<organism evidence="11 12">
    <name type="scientific">Vreelandella sulfidaeris</name>
    <dbReference type="NCBI Taxonomy" id="115553"/>
    <lineage>
        <taxon>Bacteria</taxon>
        <taxon>Pseudomonadati</taxon>
        <taxon>Pseudomonadota</taxon>
        <taxon>Gammaproteobacteria</taxon>
        <taxon>Oceanospirillales</taxon>
        <taxon>Halomonadaceae</taxon>
        <taxon>Vreelandella</taxon>
    </lineage>
</organism>
<dbReference type="InterPro" id="IPR050388">
    <property type="entry name" value="ABC_Ni/Peptide_Import"/>
</dbReference>
<evidence type="ECO:0000256" key="1">
    <source>
        <dbReference type="ARBA" id="ARBA00004370"/>
    </source>
</evidence>
<dbReference type="GO" id="GO:0005524">
    <property type="term" value="F:ATP binding"/>
    <property type="evidence" value="ECO:0007669"/>
    <property type="project" value="UniProtKB-KW"/>
</dbReference>
<comment type="similarity">
    <text evidence="2">Belongs to the ABC transporter superfamily.</text>
</comment>
<keyword evidence="8" id="KW-1278">Translocase</keyword>
<dbReference type="InterPro" id="IPR013563">
    <property type="entry name" value="Oligopep_ABC_C"/>
</dbReference>
<keyword evidence="6" id="KW-0547">Nucleotide-binding</keyword>
<gene>
    <name evidence="11" type="ORF">HSBAA_04090</name>
</gene>
<dbReference type="InterPro" id="IPR027417">
    <property type="entry name" value="P-loop_NTPase"/>
</dbReference>
<evidence type="ECO:0000256" key="3">
    <source>
        <dbReference type="ARBA" id="ARBA00022448"/>
    </source>
</evidence>
<keyword evidence="9" id="KW-0472">Membrane</keyword>
<dbReference type="AlphaFoldDB" id="A0A455U1Q0"/>
<dbReference type="Proteomes" id="UP000320231">
    <property type="component" value="Chromosome"/>
</dbReference>
<evidence type="ECO:0000313" key="12">
    <source>
        <dbReference type="Proteomes" id="UP000320231"/>
    </source>
</evidence>
<keyword evidence="7" id="KW-0067">ATP-binding</keyword>
<evidence type="ECO:0000256" key="2">
    <source>
        <dbReference type="ARBA" id="ARBA00005417"/>
    </source>
</evidence>
<evidence type="ECO:0000256" key="9">
    <source>
        <dbReference type="ARBA" id="ARBA00023136"/>
    </source>
</evidence>
<dbReference type="EMBL" id="AP019514">
    <property type="protein sequence ID" value="BBI59103.1"/>
    <property type="molecule type" value="Genomic_DNA"/>
</dbReference>
<reference evidence="11 12" key="1">
    <citation type="journal article" date="2019" name="Microbiol. Resour. Announc.">
        <title>Complete Genome Sequence of Halomonas sulfidaeris Strain Esulfide1 Isolated from a Metal Sulfide Rock at a Depth of 2,200 Meters, Obtained Using Nanopore Sequencing.</title>
        <authorList>
            <person name="Saito M."/>
            <person name="Nishigata A."/>
            <person name="Galipon J."/>
            <person name="Arakawa K."/>
        </authorList>
    </citation>
    <scope>NUCLEOTIDE SEQUENCE [LARGE SCALE GENOMIC DNA]</scope>
    <source>
        <strain evidence="11 12">ATCC BAA-803</strain>
    </source>
</reference>
<evidence type="ECO:0000256" key="6">
    <source>
        <dbReference type="ARBA" id="ARBA00022741"/>
    </source>
</evidence>
<dbReference type="KEGG" id="hsr:HSBAA_04090"/>
<evidence type="ECO:0000256" key="7">
    <source>
        <dbReference type="ARBA" id="ARBA00022840"/>
    </source>
</evidence>
<name>A0A455U1Q0_9GAMM</name>
<keyword evidence="4" id="KW-1003">Cell membrane</keyword>
<dbReference type="GO" id="GO:0015833">
    <property type="term" value="P:peptide transport"/>
    <property type="evidence" value="ECO:0007669"/>
    <property type="project" value="InterPro"/>
</dbReference>
<evidence type="ECO:0000256" key="5">
    <source>
        <dbReference type="ARBA" id="ARBA00022519"/>
    </source>
</evidence>